<protein>
    <submittedName>
        <fullName evidence="1">Uncharacterized protein</fullName>
    </submittedName>
</protein>
<dbReference type="EMBL" id="MN739040">
    <property type="protein sequence ID" value="QHS85087.1"/>
    <property type="molecule type" value="Genomic_DNA"/>
</dbReference>
<organism evidence="1">
    <name type="scientific">viral metagenome</name>
    <dbReference type="NCBI Taxonomy" id="1070528"/>
    <lineage>
        <taxon>unclassified sequences</taxon>
        <taxon>metagenomes</taxon>
        <taxon>organismal metagenomes</taxon>
    </lineage>
</organism>
<proteinExistence type="predicted"/>
<name>A0A6C0AYL4_9ZZZZ</name>
<sequence length="226" mass="26275">MKILLLVVAVLLFYFIKKDKFNNTLKLYNGDEWVDYRLGDVFYSNLNGDFYNSNHPFNVLYHKTKYPGTIANEYINKNTSDKNYELLKQIIESKVSDKNTYPDTLFLHIRIGDVICTKDEWMDKVNGPLYYSKVGDTVWWDNILDYIKSNGIKKVVIVSGAHVDRCLPESSGYLEDRKQFLEKNGLETSYRLAQSPDQDVIMCYYVKHFISTGGGFGKLIKEIKIK</sequence>
<evidence type="ECO:0000313" key="1">
    <source>
        <dbReference type="EMBL" id="QHS85087.1"/>
    </source>
</evidence>
<reference evidence="1" key="1">
    <citation type="journal article" date="2020" name="Nature">
        <title>Giant virus diversity and host interactions through global metagenomics.</title>
        <authorList>
            <person name="Schulz F."/>
            <person name="Roux S."/>
            <person name="Paez-Espino D."/>
            <person name="Jungbluth S."/>
            <person name="Walsh D.A."/>
            <person name="Denef V.J."/>
            <person name="McMahon K.D."/>
            <person name="Konstantinidis K.T."/>
            <person name="Eloe-Fadrosh E.A."/>
            <person name="Kyrpides N.C."/>
            <person name="Woyke T."/>
        </authorList>
    </citation>
    <scope>NUCLEOTIDE SEQUENCE</scope>
    <source>
        <strain evidence="1">GVMAG-M-3300009182-67</strain>
    </source>
</reference>
<accession>A0A6C0AYL4</accession>
<dbReference type="AlphaFoldDB" id="A0A6C0AYL4"/>